<dbReference type="RefSeq" id="WP_036850851.1">
    <property type="nucleotide sequence ID" value="NZ_JQJD01000010.1"/>
</dbReference>
<evidence type="ECO:0000256" key="1">
    <source>
        <dbReference type="ARBA" id="ARBA00022729"/>
    </source>
</evidence>
<evidence type="ECO:0000256" key="2">
    <source>
        <dbReference type="SAM" id="Phobius"/>
    </source>
</evidence>
<feature type="domain" description="Solute-binding protein family 3/N-terminal" evidence="3">
    <location>
        <begin position="44"/>
        <end position="272"/>
    </location>
</feature>
<feature type="transmembrane region" description="Helical" evidence="2">
    <location>
        <begin position="9"/>
        <end position="27"/>
    </location>
</feature>
<dbReference type="EMBL" id="JQJD01000010">
    <property type="protein sequence ID" value="KGN82511.1"/>
    <property type="molecule type" value="Genomic_DNA"/>
</dbReference>
<keyword evidence="2" id="KW-1133">Transmembrane helix</keyword>
<sequence length="273" mass="30709">MKDIVGKYRLWGILLTVVIVSGLFWGIRSCSETPKSRDLADIARLKVGVDFSPIDFNIGKDGKFSGLQHDLLTLLLPDTTIQWVPFSSRAEALEALSSNDIELYATSFAWSTNETLEALMTTAPLYVSGFALVHRPDSMSRSWTEIFDEMQDIKISIPKDADDIKVLLKNLQDFSYPTIDIEEHNDETPESLCLAVLKGDIDYTVCDRNIAQAISKRVEGLVVETGIAFDLHQVWVLNDNASELLQLINRQIEQNKGSSEWNRVLKKYGLTSH</sequence>
<comment type="caution">
    <text evidence="4">The sequence shown here is derived from an EMBL/GenBank/DDBJ whole genome shotgun (WGS) entry which is preliminary data.</text>
</comment>
<keyword evidence="5" id="KW-1185">Reference proteome</keyword>
<reference evidence="4 5" key="1">
    <citation type="submission" date="2014-08" db="EMBL/GenBank/DDBJ databases">
        <title>Porphyromonas cangingivalis strain:COT-109_OH1386 Genome sequencing.</title>
        <authorList>
            <person name="Wallis C."/>
            <person name="Deusch O."/>
            <person name="O'Flynn C."/>
            <person name="Davis I."/>
            <person name="Jospin G."/>
            <person name="Darling A.E."/>
            <person name="Coil D.A."/>
            <person name="Alexiev A."/>
            <person name="Horsfall A."/>
            <person name="Kirkwood N."/>
            <person name="Harris S."/>
            <person name="Eisen J.A."/>
        </authorList>
    </citation>
    <scope>NUCLEOTIDE SEQUENCE [LARGE SCALE GENOMIC DNA]</scope>
    <source>
        <strain evidence="5">COT-109 OH1386</strain>
    </source>
</reference>
<evidence type="ECO:0000259" key="3">
    <source>
        <dbReference type="SMART" id="SM00062"/>
    </source>
</evidence>
<dbReference type="STRING" id="36874.HQ34_05255"/>
<evidence type="ECO:0000313" key="5">
    <source>
        <dbReference type="Proteomes" id="UP000030125"/>
    </source>
</evidence>
<dbReference type="eggNOG" id="COG4623">
    <property type="taxonomic scope" value="Bacteria"/>
</dbReference>
<name>A0A0A2EUD8_PORCN</name>
<keyword evidence="2" id="KW-0812">Transmembrane</keyword>
<gene>
    <name evidence="4" type="ORF">HQ35_02875</name>
</gene>
<protein>
    <recommendedName>
        <fullName evidence="3">Solute-binding protein family 3/N-terminal domain-containing protein</fullName>
    </recommendedName>
</protein>
<dbReference type="Pfam" id="PF00497">
    <property type="entry name" value="SBP_bac_3"/>
    <property type="match status" value="1"/>
</dbReference>
<dbReference type="Gene3D" id="3.40.190.10">
    <property type="entry name" value="Periplasmic binding protein-like II"/>
    <property type="match status" value="2"/>
</dbReference>
<dbReference type="SUPFAM" id="SSF53850">
    <property type="entry name" value="Periplasmic binding protein-like II"/>
    <property type="match status" value="1"/>
</dbReference>
<accession>A0A0A2EUD8</accession>
<dbReference type="PANTHER" id="PTHR35936">
    <property type="entry name" value="MEMBRANE-BOUND LYTIC MUREIN TRANSGLYCOSYLASE F"/>
    <property type="match status" value="1"/>
</dbReference>
<dbReference type="OrthoDB" id="1099384at2"/>
<dbReference type="SMART" id="SM00062">
    <property type="entry name" value="PBPb"/>
    <property type="match status" value="1"/>
</dbReference>
<proteinExistence type="predicted"/>
<dbReference type="AlphaFoldDB" id="A0A0A2EUD8"/>
<evidence type="ECO:0000313" key="4">
    <source>
        <dbReference type="EMBL" id="KGN82511.1"/>
    </source>
</evidence>
<keyword evidence="1" id="KW-0732">Signal</keyword>
<keyword evidence="2" id="KW-0472">Membrane</keyword>
<dbReference type="PANTHER" id="PTHR35936:SF19">
    <property type="entry name" value="AMINO-ACID-BINDING PROTEIN YXEM-RELATED"/>
    <property type="match status" value="1"/>
</dbReference>
<dbReference type="Proteomes" id="UP000030125">
    <property type="component" value="Unassembled WGS sequence"/>
</dbReference>
<dbReference type="InterPro" id="IPR001638">
    <property type="entry name" value="Solute-binding_3/MltF_N"/>
</dbReference>
<organism evidence="4 5">
    <name type="scientific">Porphyromonas cangingivalis</name>
    <dbReference type="NCBI Taxonomy" id="36874"/>
    <lineage>
        <taxon>Bacteria</taxon>
        <taxon>Pseudomonadati</taxon>
        <taxon>Bacteroidota</taxon>
        <taxon>Bacteroidia</taxon>
        <taxon>Bacteroidales</taxon>
        <taxon>Porphyromonadaceae</taxon>
        <taxon>Porphyromonas</taxon>
    </lineage>
</organism>